<feature type="transmembrane region" description="Helical" evidence="1">
    <location>
        <begin position="7"/>
        <end position="28"/>
    </location>
</feature>
<proteinExistence type="predicted"/>
<keyword evidence="1" id="KW-0472">Membrane</keyword>
<comment type="caution">
    <text evidence="2">The sequence shown here is derived from an EMBL/GenBank/DDBJ whole genome shotgun (WGS) entry which is preliminary data.</text>
</comment>
<feature type="transmembrane region" description="Helical" evidence="1">
    <location>
        <begin position="70"/>
        <end position="96"/>
    </location>
</feature>
<reference evidence="3" key="1">
    <citation type="journal article" date="2019" name="Int. J. Syst. Evol. Microbiol.">
        <title>The Global Catalogue of Microorganisms (GCM) 10K type strain sequencing project: providing services to taxonomists for standard genome sequencing and annotation.</title>
        <authorList>
            <consortium name="The Broad Institute Genomics Platform"/>
            <consortium name="The Broad Institute Genome Sequencing Center for Infectious Disease"/>
            <person name="Wu L."/>
            <person name="Ma J."/>
        </authorList>
    </citation>
    <scope>NUCLEOTIDE SEQUENCE [LARGE SCALE GENOMIC DNA]</scope>
    <source>
        <strain evidence="3">JCM 31696</strain>
    </source>
</reference>
<keyword evidence="1" id="KW-1133">Transmembrane helix</keyword>
<feature type="transmembrane region" description="Helical" evidence="1">
    <location>
        <begin position="34"/>
        <end position="58"/>
    </location>
</feature>
<feature type="non-terminal residue" evidence="2">
    <location>
        <position position="97"/>
    </location>
</feature>
<sequence length="97" mass="10226">MKGTHPATIAAVAGTVAVAAVFALLVSRQRSLEVFYGLFLFHNGPPGVVLLWMGRLVLLHRPGHRAGRTLMAMGLVSVAHVLVAGWADLALVAIGFD</sequence>
<gene>
    <name evidence="2" type="ORF">ACFQ07_32305</name>
</gene>
<keyword evidence="3" id="KW-1185">Reference proteome</keyword>
<evidence type="ECO:0000313" key="3">
    <source>
        <dbReference type="Proteomes" id="UP001597083"/>
    </source>
</evidence>
<evidence type="ECO:0000256" key="1">
    <source>
        <dbReference type="SAM" id="Phobius"/>
    </source>
</evidence>
<accession>A0ABW3CRA5</accession>
<organism evidence="2 3">
    <name type="scientific">Actinomadura adrarensis</name>
    <dbReference type="NCBI Taxonomy" id="1819600"/>
    <lineage>
        <taxon>Bacteria</taxon>
        <taxon>Bacillati</taxon>
        <taxon>Actinomycetota</taxon>
        <taxon>Actinomycetes</taxon>
        <taxon>Streptosporangiales</taxon>
        <taxon>Thermomonosporaceae</taxon>
        <taxon>Actinomadura</taxon>
    </lineage>
</organism>
<protein>
    <submittedName>
        <fullName evidence="2">Uncharacterized protein</fullName>
    </submittedName>
</protein>
<evidence type="ECO:0000313" key="2">
    <source>
        <dbReference type="EMBL" id="MFD0856958.1"/>
    </source>
</evidence>
<dbReference type="EMBL" id="JBHTIR010004313">
    <property type="protein sequence ID" value="MFD0856958.1"/>
    <property type="molecule type" value="Genomic_DNA"/>
</dbReference>
<name>A0ABW3CRA5_9ACTN</name>
<dbReference type="Proteomes" id="UP001597083">
    <property type="component" value="Unassembled WGS sequence"/>
</dbReference>
<keyword evidence="1" id="KW-0812">Transmembrane</keyword>